<feature type="compositionally biased region" description="Basic and acidic residues" evidence="7">
    <location>
        <begin position="1"/>
        <end position="10"/>
    </location>
</feature>
<feature type="compositionally biased region" description="Basic residues" evidence="7">
    <location>
        <begin position="469"/>
        <end position="480"/>
    </location>
</feature>
<reference evidence="9 10" key="1">
    <citation type="submission" date="2016-03" db="EMBL/GenBank/DDBJ databases">
        <title>How can Kluyveromyces marxianus grow so fast - potential evolutionary course in Saccharomyces Complex revealed by comparative genomics.</title>
        <authorList>
            <person name="Mo W."/>
            <person name="Lu W."/>
            <person name="Yang X."/>
            <person name="Qi J."/>
            <person name="Lv H."/>
        </authorList>
    </citation>
    <scope>NUCLEOTIDE SEQUENCE [LARGE SCALE GENOMIC DNA]</scope>
    <source>
        <strain evidence="9 10">FIM1</strain>
    </source>
</reference>
<feature type="compositionally biased region" description="Polar residues" evidence="7">
    <location>
        <begin position="593"/>
        <end position="618"/>
    </location>
</feature>
<evidence type="ECO:0000256" key="5">
    <source>
        <dbReference type="ARBA" id="ARBA00023242"/>
    </source>
</evidence>
<evidence type="ECO:0000256" key="1">
    <source>
        <dbReference type="ARBA" id="ARBA00004123"/>
    </source>
</evidence>
<keyword evidence="3 6" id="KW-0863">Zinc-finger</keyword>
<evidence type="ECO:0000313" key="10">
    <source>
        <dbReference type="Proteomes" id="UP000422736"/>
    </source>
</evidence>
<evidence type="ECO:0000256" key="3">
    <source>
        <dbReference type="ARBA" id="ARBA00022771"/>
    </source>
</evidence>
<feature type="compositionally biased region" description="Low complexity" evidence="7">
    <location>
        <begin position="564"/>
        <end position="585"/>
    </location>
</feature>
<dbReference type="PANTHER" id="PTHR10071:SF281">
    <property type="entry name" value="BOX A-BINDING FACTOR-RELATED"/>
    <property type="match status" value="1"/>
</dbReference>
<feature type="compositionally biased region" description="Low complexity" evidence="7">
    <location>
        <begin position="676"/>
        <end position="701"/>
    </location>
</feature>
<feature type="region of interest" description="Disordered" evidence="7">
    <location>
        <begin position="47"/>
        <end position="113"/>
    </location>
</feature>
<evidence type="ECO:0000313" key="9">
    <source>
        <dbReference type="EMBL" id="QGN15696.1"/>
    </source>
</evidence>
<protein>
    <submittedName>
        <fullName evidence="9">Nitrogen regulatory protein GLN3</fullName>
    </submittedName>
</protein>
<evidence type="ECO:0000256" key="7">
    <source>
        <dbReference type="SAM" id="MobiDB-lite"/>
    </source>
</evidence>
<feature type="compositionally biased region" description="Polar residues" evidence="7">
    <location>
        <begin position="702"/>
        <end position="736"/>
    </location>
</feature>
<accession>A0ABX6EV39</accession>
<feature type="region of interest" description="Disordered" evidence="7">
    <location>
        <begin position="383"/>
        <end position="512"/>
    </location>
</feature>
<feature type="compositionally biased region" description="Polar residues" evidence="7">
    <location>
        <begin position="241"/>
        <end position="251"/>
    </location>
</feature>
<evidence type="ECO:0000256" key="6">
    <source>
        <dbReference type="PROSITE-ProRule" id="PRU00094"/>
    </source>
</evidence>
<feature type="compositionally biased region" description="Low complexity" evidence="7">
    <location>
        <begin position="481"/>
        <end position="496"/>
    </location>
</feature>
<dbReference type="PROSITE" id="PS00344">
    <property type="entry name" value="GATA_ZN_FINGER_1"/>
    <property type="match status" value="1"/>
</dbReference>
<dbReference type="InterPro" id="IPR000679">
    <property type="entry name" value="Znf_GATA"/>
</dbReference>
<comment type="subcellular location">
    <subcellularLocation>
        <location evidence="1">Nucleus</location>
    </subcellularLocation>
</comment>
<keyword evidence="4" id="KW-0862">Zinc</keyword>
<feature type="domain" description="GATA-type" evidence="8">
    <location>
        <begin position="336"/>
        <end position="389"/>
    </location>
</feature>
<feature type="compositionally biased region" description="Polar residues" evidence="7">
    <location>
        <begin position="529"/>
        <end position="551"/>
    </location>
</feature>
<organism evidence="9 10">
    <name type="scientific">Kluyveromyces marxianus</name>
    <name type="common">Yeast</name>
    <name type="synonym">Candida kefyr</name>
    <dbReference type="NCBI Taxonomy" id="4911"/>
    <lineage>
        <taxon>Eukaryota</taxon>
        <taxon>Fungi</taxon>
        <taxon>Dikarya</taxon>
        <taxon>Ascomycota</taxon>
        <taxon>Saccharomycotina</taxon>
        <taxon>Saccharomycetes</taxon>
        <taxon>Saccharomycetales</taxon>
        <taxon>Saccharomycetaceae</taxon>
        <taxon>Kluyveromyces</taxon>
    </lineage>
</organism>
<dbReference type="InterPro" id="IPR039355">
    <property type="entry name" value="Transcription_factor_GATA"/>
</dbReference>
<dbReference type="Gene3D" id="3.30.50.10">
    <property type="entry name" value="Erythroid Transcription Factor GATA-1, subunit A"/>
    <property type="match status" value="1"/>
</dbReference>
<evidence type="ECO:0000256" key="2">
    <source>
        <dbReference type="ARBA" id="ARBA00022723"/>
    </source>
</evidence>
<feature type="compositionally biased region" description="Polar residues" evidence="7">
    <location>
        <begin position="16"/>
        <end position="25"/>
    </location>
</feature>
<feature type="compositionally biased region" description="Low complexity" evidence="7">
    <location>
        <begin position="737"/>
        <end position="751"/>
    </location>
</feature>
<feature type="compositionally biased region" description="Basic and acidic residues" evidence="7">
    <location>
        <begin position="75"/>
        <end position="91"/>
    </location>
</feature>
<dbReference type="PRINTS" id="PR00619">
    <property type="entry name" value="GATAZNFINGER"/>
</dbReference>
<feature type="compositionally biased region" description="Polar residues" evidence="7">
    <location>
        <begin position="411"/>
        <end position="428"/>
    </location>
</feature>
<feature type="compositionally biased region" description="Polar residues" evidence="7">
    <location>
        <begin position="98"/>
        <end position="108"/>
    </location>
</feature>
<feature type="region of interest" description="Disordered" evidence="7">
    <location>
        <begin position="201"/>
        <end position="251"/>
    </location>
</feature>
<sequence length="797" mass="87290">MSDEGLHDPFEVFTGATGNSGNERPWTQTHFDSMLEILPENLDIDVASRQETKSPTSMPFDFPEEPNKLANEPAFHLHKENENNSDQKSRPIDIVPSGSKNTQSSTAGQLMGNDLNLQNGEIAQLWDFNVDEFMMTPSEHSDSATISAPSSFNSEHFTPGSSITGFHTTSMSNIHSITQSNPANSHIHNNWNHMLHQPQHHDFANSNLSSNNNSNSNNNNNNNSNDNPTSSSAYSSQHHSLFQNSNSSQSTIKADEYYNNKPQMSRRSSSRSLLLKNDIGEDGALPFSSHTTTNLVKKNSTMKALPTNSLPQYRRGSSTNLQSMNGVSTTNGAKTNKPPTQCYNCKTLKTPLWRRDPEGNTLCNACGLFQKLHGTMRPLSLKSDIIKKRNTKKRTKKDEKAAASTSASGSNNQSLLQAQNRSKQQSQSENERTNLSERPQSKSHKSGPISQSNQAFNQPPALNQNSLNHHNKKVPGKSRRSSTSSSTSSKSSSSRSVVPILPKPSPGSRDNSLQQFQYQMQIQMQVSQPNSAASSPRYSNSPRFYPTSPSTGIGVVIPRRKSSRTVVSQSSSFMAQSLQQLQHQQHQQHHSSNTHSPSVPGPINSQNTASGGHNNPNGSLSTSNHSSSNATISAPNSWANHSVSQNQNVTSPPSSSKSPFELFASSNSQAKKSHKSLLSQQLQNSSSSPSNSPSFTDSASSGNLLSQTPPHHHAQSQLSSTPLATASPRSSYVDTLQQQRGIIQYEQQQQQHHISRRKNPSSRQSSSSLFDATPPSLPKSKKESSLMDDLDWLKFGM</sequence>
<name>A0ABX6EV39_KLUMA</name>
<feature type="compositionally biased region" description="Polar residues" evidence="7">
    <location>
        <begin position="448"/>
        <end position="468"/>
    </location>
</feature>
<reference evidence="9 10" key="2">
    <citation type="submission" date="2019-11" db="EMBL/GenBank/DDBJ databases">
        <authorList>
            <person name="Lu H."/>
        </authorList>
    </citation>
    <scope>NUCLEOTIDE SEQUENCE [LARGE SCALE GENOMIC DNA]</scope>
    <source>
        <strain evidence="9 10">FIM1</strain>
    </source>
</reference>
<dbReference type="Pfam" id="PF00320">
    <property type="entry name" value="GATA"/>
    <property type="match status" value="1"/>
</dbReference>
<dbReference type="EMBL" id="CP015056">
    <property type="protein sequence ID" value="QGN15696.1"/>
    <property type="molecule type" value="Genomic_DNA"/>
</dbReference>
<proteinExistence type="predicted"/>
<feature type="compositionally biased region" description="Low complexity" evidence="7">
    <location>
        <begin position="205"/>
        <end position="240"/>
    </location>
</feature>
<feature type="compositionally biased region" description="Low complexity" evidence="7">
    <location>
        <begin position="619"/>
        <end position="634"/>
    </location>
</feature>
<keyword evidence="5" id="KW-0539">Nucleus</keyword>
<dbReference type="CDD" id="cd00202">
    <property type="entry name" value="ZnF_GATA"/>
    <property type="match status" value="1"/>
</dbReference>
<feature type="region of interest" description="Disordered" evidence="7">
    <location>
        <begin position="1"/>
        <end position="25"/>
    </location>
</feature>
<dbReference type="SMART" id="SM00401">
    <property type="entry name" value="ZnF_GATA"/>
    <property type="match status" value="1"/>
</dbReference>
<feature type="region of interest" description="Disordered" evidence="7">
    <location>
        <begin position="524"/>
        <end position="785"/>
    </location>
</feature>
<keyword evidence="10" id="KW-1185">Reference proteome</keyword>
<dbReference type="PROSITE" id="PS50114">
    <property type="entry name" value="GATA_ZN_FINGER_2"/>
    <property type="match status" value="1"/>
</dbReference>
<dbReference type="SUPFAM" id="SSF57716">
    <property type="entry name" value="Glucocorticoid receptor-like (DNA-binding domain)"/>
    <property type="match status" value="1"/>
</dbReference>
<gene>
    <name evidence="9" type="primary">GLN3</name>
    <name evidence="9" type="ORF">FIM1_2389</name>
</gene>
<dbReference type="PANTHER" id="PTHR10071">
    <property type="entry name" value="TRANSCRIPTION FACTOR GATA FAMILY MEMBER"/>
    <property type="match status" value="1"/>
</dbReference>
<dbReference type="Proteomes" id="UP000422736">
    <property type="component" value="Chromosome 3"/>
</dbReference>
<dbReference type="InterPro" id="IPR013088">
    <property type="entry name" value="Znf_NHR/GATA"/>
</dbReference>
<keyword evidence="2" id="KW-0479">Metal-binding</keyword>
<evidence type="ECO:0000256" key="4">
    <source>
        <dbReference type="ARBA" id="ARBA00022833"/>
    </source>
</evidence>
<evidence type="ECO:0000259" key="8">
    <source>
        <dbReference type="PROSITE" id="PS50114"/>
    </source>
</evidence>
<feature type="compositionally biased region" description="Polar residues" evidence="7">
    <location>
        <begin position="635"/>
        <end position="658"/>
    </location>
</feature>